<accession>A0A6C0BN02</accession>
<sequence>MSYAPAAQWALYQGPPSDLQDPSHLILTESQSAYQGTPGPCTEVVNLNRPHQAWALNYASQPARMNIDGQYIESNNCAWACDDTGLLQINPSPYVDEALVMPGGVMTAVKMFTPCGANPQCAAQRQAQSYRAPRSRRRQRKMRRRNMQCRRR</sequence>
<protein>
    <submittedName>
        <fullName evidence="2">Uncharacterized protein</fullName>
    </submittedName>
</protein>
<evidence type="ECO:0000256" key="1">
    <source>
        <dbReference type="SAM" id="MobiDB-lite"/>
    </source>
</evidence>
<evidence type="ECO:0000313" key="2">
    <source>
        <dbReference type="EMBL" id="QHS93787.1"/>
    </source>
</evidence>
<dbReference type="EMBL" id="MN739209">
    <property type="protein sequence ID" value="QHS93787.1"/>
    <property type="molecule type" value="Genomic_DNA"/>
</dbReference>
<proteinExistence type="predicted"/>
<feature type="region of interest" description="Disordered" evidence="1">
    <location>
        <begin position="124"/>
        <end position="152"/>
    </location>
</feature>
<reference evidence="2" key="1">
    <citation type="journal article" date="2020" name="Nature">
        <title>Giant virus diversity and host interactions through global metagenomics.</title>
        <authorList>
            <person name="Schulz F."/>
            <person name="Roux S."/>
            <person name="Paez-Espino D."/>
            <person name="Jungbluth S."/>
            <person name="Walsh D.A."/>
            <person name="Denef V.J."/>
            <person name="McMahon K.D."/>
            <person name="Konstantinidis K.T."/>
            <person name="Eloe-Fadrosh E.A."/>
            <person name="Kyrpides N.C."/>
            <person name="Woyke T."/>
        </authorList>
    </citation>
    <scope>NUCLEOTIDE SEQUENCE</scope>
    <source>
        <strain evidence="2">GVMAG-M-3300018080-19</strain>
    </source>
</reference>
<name>A0A6C0BN02_9ZZZZ</name>
<feature type="compositionally biased region" description="Basic residues" evidence="1">
    <location>
        <begin position="133"/>
        <end position="152"/>
    </location>
</feature>
<organism evidence="2">
    <name type="scientific">viral metagenome</name>
    <dbReference type="NCBI Taxonomy" id="1070528"/>
    <lineage>
        <taxon>unclassified sequences</taxon>
        <taxon>metagenomes</taxon>
        <taxon>organismal metagenomes</taxon>
    </lineage>
</organism>
<dbReference type="AlphaFoldDB" id="A0A6C0BN02"/>